<dbReference type="InterPro" id="IPR023485">
    <property type="entry name" value="Ptyr_pPase"/>
</dbReference>
<evidence type="ECO:0000313" key="4">
    <source>
        <dbReference type="Proteomes" id="UP000606463"/>
    </source>
</evidence>
<evidence type="ECO:0000259" key="2">
    <source>
        <dbReference type="SMART" id="SM00226"/>
    </source>
</evidence>
<dbReference type="Pfam" id="PF01451">
    <property type="entry name" value="LMWPc"/>
    <property type="match status" value="1"/>
</dbReference>
<proteinExistence type="predicted"/>
<name>A0A9D1CEZ3_AQUAO</name>
<comment type="caution">
    <text evidence="3">The sequence shown here is derived from an EMBL/GenBank/DDBJ whole genome shotgun (WGS) entry which is preliminary data.</text>
</comment>
<dbReference type="PANTHER" id="PTHR43428">
    <property type="entry name" value="ARSENATE REDUCTASE"/>
    <property type="match status" value="1"/>
</dbReference>
<evidence type="ECO:0000313" key="3">
    <source>
        <dbReference type="EMBL" id="HIP98395.1"/>
    </source>
</evidence>
<dbReference type="AlphaFoldDB" id="A0A9D1CEZ3"/>
<feature type="domain" description="Phosphotyrosine protein phosphatase I" evidence="2">
    <location>
        <begin position="1"/>
        <end position="135"/>
    </location>
</feature>
<evidence type="ECO:0000256" key="1">
    <source>
        <dbReference type="ARBA" id="ARBA00022849"/>
    </source>
</evidence>
<keyword evidence="1" id="KW-0059">Arsenical resistance</keyword>
<dbReference type="InterPro" id="IPR036196">
    <property type="entry name" value="Ptyr_pPase_sf"/>
</dbReference>
<dbReference type="SMART" id="SM00226">
    <property type="entry name" value="LMWPc"/>
    <property type="match status" value="1"/>
</dbReference>
<reference evidence="3" key="1">
    <citation type="journal article" date="2020" name="ISME J.">
        <title>Gammaproteobacteria mediating utilization of methyl-, sulfur- and petroleum organic compounds in deep ocean hydrothermal plumes.</title>
        <authorList>
            <person name="Zhou Z."/>
            <person name="Liu Y."/>
            <person name="Pan J."/>
            <person name="Cron B.R."/>
            <person name="Toner B.M."/>
            <person name="Anantharaman K."/>
            <person name="Breier J.A."/>
            <person name="Dick G.J."/>
            <person name="Li M."/>
        </authorList>
    </citation>
    <scope>NUCLEOTIDE SEQUENCE</scope>
    <source>
        <strain evidence="3">SZUA-1501</strain>
    </source>
</reference>
<dbReference type="Proteomes" id="UP000606463">
    <property type="component" value="Unassembled WGS sequence"/>
</dbReference>
<gene>
    <name evidence="3" type="ORF">EYH37_03385</name>
</gene>
<dbReference type="Gene3D" id="3.40.50.2300">
    <property type="match status" value="1"/>
</dbReference>
<dbReference type="EMBL" id="DQVE01000036">
    <property type="protein sequence ID" value="HIP98395.1"/>
    <property type="molecule type" value="Genomic_DNA"/>
</dbReference>
<dbReference type="SUPFAM" id="SSF52788">
    <property type="entry name" value="Phosphotyrosine protein phosphatases I"/>
    <property type="match status" value="1"/>
</dbReference>
<protein>
    <submittedName>
        <fullName evidence="3">Arsenate reductase ArsC</fullName>
    </submittedName>
</protein>
<sequence>MKIAFICVANSARSQMAEAIAKKVAQEFGLKIEVYSAGSQPASIVHPLAIRVLREKGIDTEGLKPKHLREIPIREMDYIIVLCREEDCPYIPHTRVYHWNLPDPAGYKGSVEERLEFFRKVRDIIEDRVREFFIYFRRFLNSSNPF</sequence>
<dbReference type="CDD" id="cd16345">
    <property type="entry name" value="LMWP_ArsC"/>
    <property type="match status" value="1"/>
</dbReference>
<accession>A0A9D1CEZ3</accession>
<dbReference type="GO" id="GO:0046685">
    <property type="term" value="P:response to arsenic-containing substance"/>
    <property type="evidence" value="ECO:0007669"/>
    <property type="project" value="UniProtKB-KW"/>
</dbReference>
<dbReference type="PANTHER" id="PTHR43428:SF1">
    <property type="entry name" value="ARSENATE REDUCTASE"/>
    <property type="match status" value="1"/>
</dbReference>
<organism evidence="3 4">
    <name type="scientific">Aquifex aeolicus</name>
    <dbReference type="NCBI Taxonomy" id="63363"/>
    <lineage>
        <taxon>Bacteria</taxon>
        <taxon>Pseudomonadati</taxon>
        <taxon>Aquificota</taxon>
        <taxon>Aquificia</taxon>
        <taxon>Aquificales</taxon>
        <taxon>Aquificaceae</taxon>
        <taxon>Aquifex</taxon>
    </lineage>
</organism>